<evidence type="ECO:0000313" key="2">
    <source>
        <dbReference type="Proteomes" id="UP000784294"/>
    </source>
</evidence>
<evidence type="ECO:0000313" key="1">
    <source>
        <dbReference type="EMBL" id="VEL37846.1"/>
    </source>
</evidence>
<dbReference type="AlphaFoldDB" id="A0A3S5FGF5"/>
<evidence type="ECO:0008006" key="3">
    <source>
        <dbReference type="Google" id="ProtNLM"/>
    </source>
</evidence>
<sequence length="100" mass="11507">MEDDDHLFSQFPLANIDRILNTLRPLVQGRRDQLLEFARTMDPEGRGSFGLASFEDFLLRIIGDLASGKESHREAGAENNKQDLLTKHEKITLIRHYAER</sequence>
<dbReference type="Proteomes" id="UP000784294">
    <property type="component" value="Unassembled WGS sequence"/>
</dbReference>
<dbReference type="EMBL" id="CAAALY010256115">
    <property type="protein sequence ID" value="VEL37846.1"/>
    <property type="molecule type" value="Genomic_DNA"/>
</dbReference>
<organism evidence="1 2">
    <name type="scientific">Protopolystoma xenopodis</name>
    <dbReference type="NCBI Taxonomy" id="117903"/>
    <lineage>
        <taxon>Eukaryota</taxon>
        <taxon>Metazoa</taxon>
        <taxon>Spiralia</taxon>
        <taxon>Lophotrochozoa</taxon>
        <taxon>Platyhelminthes</taxon>
        <taxon>Monogenea</taxon>
        <taxon>Polyopisthocotylea</taxon>
        <taxon>Polystomatidea</taxon>
        <taxon>Polystomatidae</taxon>
        <taxon>Protopolystoma</taxon>
    </lineage>
</organism>
<name>A0A3S5FGF5_9PLAT</name>
<reference evidence="1" key="1">
    <citation type="submission" date="2018-11" db="EMBL/GenBank/DDBJ databases">
        <authorList>
            <consortium name="Pathogen Informatics"/>
        </authorList>
    </citation>
    <scope>NUCLEOTIDE SEQUENCE</scope>
</reference>
<keyword evidence="2" id="KW-1185">Reference proteome</keyword>
<comment type="caution">
    <text evidence="1">The sequence shown here is derived from an EMBL/GenBank/DDBJ whole genome shotgun (WGS) entry which is preliminary data.</text>
</comment>
<protein>
    <recommendedName>
        <fullName evidence="3">EF-hand domain-containing protein</fullName>
    </recommendedName>
</protein>
<accession>A0A3S5FGF5</accession>
<gene>
    <name evidence="1" type="ORF">PXEA_LOCUS31286</name>
</gene>
<proteinExistence type="predicted"/>